<proteinExistence type="predicted"/>
<dbReference type="STRING" id="639283.Snov_1954"/>
<dbReference type="KEGG" id="sno:Snov_1954"/>
<name>D6ZZB8_ANCN5</name>
<dbReference type="Proteomes" id="UP000006633">
    <property type="component" value="Chromosome"/>
</dbReference>
<reference evidence="1 2" key="1">
    <citation type="journal article" date="2012" name="Stand. Genomic Sci.">
        <title>Complete genome sequence of the facultatively chemolithoautotrophic and methylotrophic alpha Proteobacterium Starkeya novella type strain (ATCC 8093(T)).</title>
        <authorList>
            <person name="Kappler U."/>
            <person name="Davenport K."/>
            <person name="Beatson S."/>
            <person name="Lucas S."/>
            <person name="Lapidus A."/>
            <person name="Copeland A."/>
            <person name="Berry K.W."/>
            <person name="Glavina Del Rio T."/>
            <person name="Hammon N."/>
            <person name="Dalin E."/>
            <person name="Tice H."/>
            <person name="Pitluck S."/>
            <person name="Richardson P."/>
            <person name="Bruce D."/>
            <person name="Goodwin L.A."/>
            <person name="Han C."/>
            <person name="Tapia R."/>
            <person name="Detter J.C."/>
            <person name="Chang Y.J."/>
            <person name="Jeffries C.D."/>
            <person name="Land M."/>
            <person name="Hauser L."/>
            <person name="Kyrpides N.C."/>
            <person name="Goker M."/>
            <person name="Ivanova N."/>
            <person name="Klenk H.P."/>
            <person name="Woyke T."/>
        </authorList>
    </citation>
    <scope>NUCLEOTIDE SEQUENCE [LARGE SCALE GENOMIC DNA]</scope>
    <source>
        <strain evidence="2">ATCC 8093 / DSM 506 / JCM 20403 / CCM 1077 / IAM 12100 / NBRC 12443 / NCIMB 10456</strain>
    </source>
</reference>
<protein>
    <submittedName>
        <fullName evidence="1">Uncharacterized protein</fullName>
    </submittedName>
</protein>
<evidence type="ECO:0000313" key="1">
    <source>
        <dbReference type="EMBL" id="ADH89254.1"/>
    </source>
</evidence>
<sequence>MTTTDAAHDAAQAAVAEFALAADAAGHDLAALGEAMLHAGMIALRRAVGAERAAFTALTITRAALMDDADGH</sequence>
<accession>D6ZZB8</accession>
<organism evidence="1 2">
    <name type="scientific">Ancylobacter novellus (strain ATCC 8093 / DSM 506 / JCM 20403 / CCM 1077 / IAM 12100 / NBRC 12443 / NCIMB 10456)</name>
    <name type="common">Starkeya novella</name>
    <dbReference type="NCBI Taxonomy" id="639283"/>
    <lineage>
        <taxon>Bacteria</taxon>
        <taxon>Pseudomonadati</taxon>
        <taxon>Pseudomonadota</taxon>
        <taxon>Alphaproteobacteria</taxon>
        <taxon>Hyphomicrobiales</taxon>
        <taxon>Xanthobacteraceae</taxon>
        <taxon>Ancylobacter</taxon>
    </lineage>
</organism>
<evidence type="ECO:0000313" key="2">
    <source>
        <dbReference type="Proteomes" id="UP000006633"/>
    </source>
</evidence>
<dbReference type="AlphaFoldDB" id="D6ZZB8"/>
<dbReference type="HOGENOM" id="CLU_2720403_0_0_5"/>
<dbReference type="EMBL" id="CP002026">
    <property type="protein sequence ID" value="ADH89254.1"/>
    <property type="molecule type" value="Genomic_DNA"/>
</dbReference>
<keyword evidence="2" id="KW-1185">Reference proteome</keyword>
<gene>
    <name evidence="1" type="ordered locus">Snov_1954</name>
</gene>
<dbReference type="RefSeq" id="WP_013166758.1">
    <property type="nucleotide sequence ID" value="NC_014217.1"/>
</dbReference>